<reference evidence="2 3" key="1">
    <citation type="submission" date="2015-10" db="EMBL/GenBank/DDBJ databases">
        <title>Draft Genome Sequence of Chlorobium limicola strain Frasassi Growing under Artificial Lighting in the Frasassi Cave System.</title>
        <authorList>
            <person name="Mansor M."/>
            <person name="Macalady J."/>
        </authorList>
    </citation>
    <scope>NUCLEOTIDE SEQUENCE [LARGE SCALE GENOMIC DNA]</scope>
    <source>
        <strain evidence="2 3">Frasassi</strain>
    </source>
</reference>
<dbReference type="InterPro" id="IPR012349">
    <property type="entry name" value="Split_barrel_FMN-bd"/>
</dbReference>
<dbReference type="Proteomes" id="UP000053937">
    <property type="component" value="Unassembled WGS sequence"/>
</dbReference>
<dbReference type="Gene3D" id="2.30.110.10">
    <property type="entry name" value="Electron Transport, Fmn-binding Protein, Chain A"/>
    <property type="match status" value="1"/>
</dbReference>
<name>A0A101J528_CHLLI</name>
<evidence type="ECO:0000259" key="1">
    <source>
        <dbReference type="Pfam" id="PF01243"/>
    </source>
</evidence>
<comment type="caution">
    <text evidence="2">The sequence shown here is derived from an EMBL/GenBank/DDBJ whole genome shotgun (WGS) entry which is preliminary data.</text>
</comment>
<dbReference type="RefSeq" id="WP_059139597.1">
    <property type="nucleotide sequence ID" value="NZ_LMBR01000234.1"/>
</dbReference>
<accession>A0A101J528</accession>
<organism evidence="2 3">
    <name type="scientific">Chlorobium limicola</name>
    <dbReference type="NCBI Taxonomy" id="1092"/>
    <lineage>
        <taxon>Bacteria</taxon>
        <taxon>Pseudomonadati</taxon>
        <taxon>Chlorobiota</taxon>
        <taxon>Chlorobiia</taxon>
        <taxon>Chlorobiales</taxon>
        <taxon>Chlorobiaceae</taxon>
        <taxon>Chlorobium/Pelodictyon group</taxon>
        <taxon>Chlorobium</taxon>
    </lineage>
</organism>
<gene>
    <name evidence="2" type="ORF">ASB62_09225</name>
</gene>
<protein>
    <submittedName>
        <fullName evidence="2">Pyridoxamine 5'-phosphate oxidase</fullName>
    </submittedName>
</protein>
<dbReference type="EMBL" id="LMBR01000234">
    <property type="protein sequence ID" value="KUL20387.1"/>
    <property type="molecule type" value="Genomic_DNA"/>
</dbReference>
<dbReference type="OrthoDB" id="3255142at2"/>
<keyword evidence="3" id="KW-1185">Reference proteome</keyword>
<dbReference type="Pfam" id="PF01243">
    <property type="entry name" value="PNPOx_N"/>
    <property type="match status" value="1"/>
</dbReference>
<dbReference type="SUPFAM" id="SSF50475">
    <property type="entry name" value="FMN-binding split barrel"/>
    <property type="match status" value="1"/>
</dbReference>
<dbReference type="AlphaFoldDB" id="A0A101J528"/>
<proteinExistence type="predicted"/>
<evidence type="ECO:0000313" key="2">
    <source>
        <dbReference type="EMBL" id="KUL20387.1"/>
    </source>
</evidence>
<feature type="domain" description="Pyridoxamine 5'-phosphate oxidase N-terminal" evidence="1">
    <location>
        <begin position="27"/>
        <end position="118"/>
    </location>
</feature>
<sequence length="172" mass="19627">MSEQEQPDVPEIFTKQVVRPLPPDELEARILSFLSSRRLCVLSTCRENVPRSTPILFRSKGFTLYMAGEPGRKLGNIKLNPRVSVALFDPKSEFSEEIHDITGLQISGQARLIGKEESGFMDVFRLFDRPEAWAAHWSGMMIEVVPDMIEMLSMGLKSENYAARQIWRRQGL</sequence>
<evidence type="ECO:0000313" key="3">
    <source>
        <dbReference type="Proteomes" id="UP000053937"/>
    </source>
</evidence>
<dbReference type="InterPro" id="IPR011576">
    <property type="entry name" value="Pyridox_Oxase_N"/>
</dbReference>